<comment type="caution">
    <text evidence="13">The sequence shown here is derived from an EMBL/GenBank/DDBJ whole genome shotgun (WGS) entry which is preliminary data.</text>
</comment>
<dbReference type="FunFam" id="2.60.120.620:FF:000012">
    <property type="entry name" value="Phytanoyl-CoA dioxygenase, peroxisomal"/>
    <property type="match status" value="1"/>
</dbReference>
<organism evidence="13 14">
    <name type="scientific">Steinernema carpocapsae</name>
    <name type="common">Entomopathogenic nematode</name>
    <dbReference type="NCBI Taxonomy" id="34508"/>
    <lineage>
        <taxon>Eukaryota</taxon>
        <taxon>Metazoa</taxon>
        <taxon>Ecdysozoa</taxon>
        <taxon>Nematoda</taxon>
        <taxon>Chromadorea</taxon>
        <taxon>Rhabditida</taxon>
        <taxon>Tylenchina</taxon>
        <taxon>Panagrolaimomorpha</taxon>
        <taxon>Strongyloidoidea</taxon>
        <taxon>Steinernematidae</taxon>
        <taxon>Steinernema</taxon>
    </lineage>
</organism>
<evidence type="ECO:0000313" key="13">
    <source>
        <dbReference type="EMBL" id="TKR87404.1"/>
    </source>
</evidence>
<dbReference type="InterPro" id="IPR047128">
    <property type="entry name" value="PhyH"/>
</dbReference>
<proteinExistence type="inferred from homology"/>
<evidence type="ECO:0000256" key="6">
    <source>
        <dbReference type="ARBA" id="ARBA00022896"/>
    </source>
</evidence>
<dbReference type="GO" id="GO:0048244">
    <property type="term" value="F:phytanoyl-CoA dioxygenase activity"/>
    <property type="evidence" value="ECO:0007669"/>
    <property type="project" value="UniProtKB-EC"/>
</dbReference>
<dbReference type="SUPFAM" id="SSF51197">
    <property type="entry name" value="Clavaminate synthase-like"/>
    <property type="match status" value="1"/>
</dbReference>
<evidence type="ECO:0000256" key="5">
    <source>
        <dbReference type="ARBA" id="ARBA00022723"/>
    </source>
</evidence>
<evidence type="ECO:0000256" key="10">
    <source>
        <dbReference type="ARBA" id="ARBA00034809"/>
    </source>
</evidence>
<name>A0A4U5NW05_STECR</name>
<keyword evidence="5" id="KW-0479">Metal-binding</keyword>
<evidence type="ECO:0000256" key="4">
    <source>
        <dbReference type="ARBA" id="ARBA00005830"/>
    </source>
</evidence>
<dbReference type="Proteomes" id="UP000298663">
    <property type="component" value="Unassembled WGS sequence"/>
</dbReference>
<dbReference type="GO" id="GO:0005777">
    <property type="term" value="C:peroxisome"/>
    <property type="evidence" value="ECO:0007669"/>
    <property type="project" value="UniProtKB-ARBA"/>
</dbReference>
<evidence type="ECO:0000256" key="7">
    <source>
        <dbReference type="ARBA" id="ARBA00022964"/>
    </source>
</evidence>
<comment type="cofactor">
    <cofactor evidence="2">
        <name>Fe cation</name>
        <dbReference type="ChEBI" id="CHEBI:24875"/>
    </cofactor>
</comment>
<dbReference type="GO" id="GO:0031418">
    <property type="term" value="F:L-ascorbic acid binding"/>
    <property type="evidence" value="ECO:0007669"/>
    <property type="project" value="UniProtKB-KW"/>
</dbReference>
<sequence length="315" mass="35583">MVTDDFAPDINWHVPGKVLSTEQKQFYRENGYIVIRNCVSMSELKVYNKRFQAICDGAPVHRGLSIVRDIALANKGVRNEERTVTKIQDFQDDSILFDYCKNPHVVDIVKDLIGSPESNLASMHTMLINKPPDAGALTSRHPMHQDLHYFPFRPADYVCCAWTAMEKVDRANGCLVVVPGTHRGKLIPHEYPKWEGGVNKAYLGIVDYDPSMPRTHCEMEAGDTVFFHPLLVHGSGANRTAGFRKAISCHYANDDWCHYVEVSGTSQQTAIDEVRDMARIRIKKMGADPSSVDEMEYTVFWQVRARAVNGTKSHL</sequence>
<dbReference type="Gene3D" id="2.60.120.620">
    <property type="entry name" value="q2cbj1_9rhob like domain"/>
    <property type="match status" value="1"/>
</dbReference>
<evidence type="ECO:0000256" key="2">
    <source>
        <dbReference type="ARBA" id="ARBA00001962"/>
    </source>
</evidence>
<dbReference type="PANTHER" id="PTHR21308">
    <property type="entry name" value="PHYTANOYL-COA ALPHA-HYDROXYLASE"/>
    <property type="match status" value="1"/>
</dbReference>
<evidence type="ECO:0000256" key="11">
    <source>
        <dbReference type="ARBA" id="ARBA00034921"/>
    </source>
</evidence>
<dbReference type="GO" id="GO:0001561">
    <property type="term" value="P:fatty acid alpha-oxidation"/>
    <property type="evidence" value="ECO:0007669"/>
    <property type="project" value="InterPro"/>
</dbReference>
<comment type="cofactor">
    <cofactor evidence="1">
        <name>L-ascorbate</name>
        <dbReference type="ChEBI" id="CHEBI:38290"/>
    </cofactor>
</comment>
<dbReference type="AlphaFoldDB" id="A0A4U5NW05"/>
<dbReference type="EC" id="1.14.11.18" evidence="10"/>
<dbReference type="GO" id="GO:0046872">
    <property type="term" value="F:metal ion binding"/>
    <property type="evidence" value="ECO:0007669"/>
    <property type="project" value="UniProtKB-KW"/>
</dbReference>
<evidence type="ECO:0000256" key="3">
    <source>
        <dbReference type="ARBA" id="ARBA00004872"/>
    </source>
</evidence>
<evidence type="ECO:0000256" key="1">
    <source>
        <dbReference type="ARBA" id="ARBA00001961"/>
    </source>
</evidence>
<reference evidence="13 14" key="2">
    <citation type="journal article" date="2019" name="G3 (Bethesda)">
        <title>Hybrid Assembly of the Genome of the Entomopathogenic Nematode Steinernema carpocapsae Identifies the X-Chromosome.</title>
        <authorList>
            <person name="Serra L."/>
            <person name="Macchietto M."/>
            <person name="Macias-Munoz A."/>
            <person name="McGill C.J."/>
            <person name="Rodriguez I.M."/>
            <person name="Rodriguez B."/>
            <person name="Murad R."/>
            <person name="Mortazavi A."/>
        </authorList>
    </citation>
    <scope>NUCLEOTIDE SEQUENCE [LARGE SCALE GENOMIC DNA]</scope>
    <source>
        <strain evidence="13 14">ALL</strain>
    </source>
</reference>
<keyword evidence="6" id="KW-0847">Vitamin C</keyword>
<dbReference type="PANTHER" id="PTHR21308:SF1">
    <property type="entry name" value="PHYTANOYL-COA DIOXYGENASE, PEROXISOMAL"/>
    <property type="match status" value="1"/>
</dbReference>
<keyword evidence="8" id="KW-0560">Oxidoreductase</keyword>
<dbReference type="STRING" id="34508.A0A4U5NW05"/>
<dbReference type="OrthoDB" id="2328924at2759"/>
<keyword evidence="7" id="KW-0223">Dioxygenase</keyword>
<evidence type="ECO:0000313" key="14">
    <source>
        <dbReference type="Proteomes" id="UP000298663"/>
    </source>
</evidence>
<keyword evidence="14" id="KW-1185">Reference proteome</keyword>
<comment type="pathway">
    <text evidence="3">Lipid metabolism; fatty acid metabolism.</text>
</comment>
<accession>A0A4U5NW05</accession>
<dbReference type="InterPro" id="IPR008775">
    <property type="entry name" value="Phytyl_CoA_dOase-like"/>
</dbReference>
<protein>
    <recommendedName>
        <fullName evidence="10">phytanoyl-CoA dioxygenase</fullName>
        <ecNumber evidence="10">1.14.11.18</ecNumber>
    </recommendedName>
    <alternativeName>
        <fullName evidence="11">Phytanic acid oxidase</fullName>
    </alternativeName>
    <alternativeName>
        <fullName evidence="12">Phytanoyl-CoA alpha-hydroxylase</fullName>
    </alternativeName>
</protein>
<evidence type="ECO:0000256" key="9">
    <source>
        <dbReference type="ARBA" id="ARBA00023004"/>
    </source>
</evidence>
<evidence type="ECO:0000256" key="12">
    <source>
        <dbReference type="ARBA" id="ARBA00034924"/>
    </source>
</evidence>
<comment type="similarity">
    <text evidence="4">Belongs to the PhyH family.</text>
</comment>
<reference evidence="13 14" key="1">
    <citation type="journal article" date="2015" name="Genome Biol.">
        <title>Comparative genomics of Steinernema reveals deeply conserved gene regulatory networks.</title>
        <authorList>
            <person name="Dillman A.R."/>
            <person name="Macchietto M."/>
            <person name="Porter C.F."/>
            <person name="Rogers A."/>
            <person name="Williams B."/>
            <person name="Antoshechkin I."/>
            <person name="Lee M.M."/>
            <person name="Goodwin Z."/>
            <person name="Lu X."/>
            <person name="Lewis E.E."/>
            <person name="Goodrich-Blair H."/>
            <person name="Stock S.P."/>
            <person name="Adams B.J."/>
            <person name="Sternberg P.W."/>
            <person name="Mortazavi A."/>
        </authorList>
    </citation>
    <scope>NUCLEOTIDE SEQUENCE [LARGE SCALE GENOMIC DNA]</scope>
    <source>
        <strain evidence="13 14">ALL</strain>
    </source>
</reference>
<dbReference type="Pfam" id="PF05721">
    <property type="entry name" value="PhyH"/>
    <property type="match status" value="1"/>
</dbReference>
<evidence type="ECO:0000256" key="8">
    <source>
        <dbReference type="ARBA" id="ARBA00023002"/>
    </source>
</evidence>
<gene>
    <name evidence="13" type="ORF">L596_011806</name>
</gene>
<keyword evidence="9" id="KW-0408">Iron</keyword>
<dbReference type="EMBL" id="AZBU02000003">
    <property type="protein sequence ID" value="TKR87404.1"/>
    <property type="molecule type" value="Genomic_DNA"/>
</dbReference>